<dbReference type="NCBIfam" id="TIGR00194">
    <property type="entry name" value="uvrC"/>
    <property type="match status" value="1"/>
</dbReference>
<dbReference type="Pfam" id="PF08459">
    <property type="entry name" value="UvrC_RNaseH_dom"/>
    <property type="match status" value="1"/>
</dbReference>
<evidence type="ECO:0000256" key="4">
    <source>
        <dbReference type="ARBA" id="ARBA00022881"/>
    </source>
</evidence>
<reference evidence="9 10" key="1">
    <citation type="submission" date="2015-10" db="EMBL/GenBank/DDBJ databases">
        <title>Erysipelothrix larvae sp. LV19 isolated from the larval gut of the rhinoceros beetle, Trypoxylus dichotomus.</title>
        <authorList>
            <person name="Lim S."/>
            <person name="Kim B.-C."/>
        </authorList>
    </citation>
    <scope>NUCLEOTIDE SEQUENCE [LARGE SCALE GENOMIC DNA]</scope>
    <source>
        <strain evidence="9 10">LV19</strain>
    </source>
</reference>
<evidence type="ECO:0000256" key="3">
    <source>
        <dbReference type="ARBA" id="ARBA00022769"/>
    </source>
</evidence>
<comment type="function">
    <text evidence="6">The UvrABC repair system catalyzes the recognition and processing of DNA lesions. UvrC both incises the 5' and 3' sides of the lesion. The N-terminal half is responsible for the 3' incision and the C-terminal half is responsible for the 5' incision.</text>
</comment>
<dbReference type="Gene3D" id="3.30.420.340">
    <property type="entry name" value="UvrC, RNAse H endonuclease domain"/>
    <property type="match status" value="1"/>
</dbReference>
<dbReference type="RefSeq" id="WP_067633060.1">
    <property type="nucleotide sequence ID" value="NZ_CP013213.1"/>
</dbReference>
<dbReference type="Gene3D" id="1.10.150.20">
    <property type="entry name" value="5' to 3' exonuclease, C-terminal subdomain"/>
    <property type="match status" value="1"/>
</dbReference>
<dbReference type="GO" id="GO:0009381">
    <property type="term" value="F:excinuclease ABC activity"/>
    <property type="evidence" value="ECO:0007669"/>
    <property type="project" value="UniProtKB-UniRule"/>
</dbReference>
<accession>A0A0X8H0J4</accession>
<dbReference type="AlphaFoldDB" id="A0A0X8H0J4"/>
<evidence type="ECO:0000256" key="2">
    <source>
        <dbReference type="ARBA" id="ARBA00022763"/>
    </source>
</evidence>
<dbReference type="InterPro" id="IPR036876">
    <property type="entry name" value="UVR_dom_sf"/>
</dbReference>
<organism evidence="9 10">
    <name type="scientific">Erysipelothrix larvae</name>
    <dbReference type="NCBI Taxonomy" id="1514105"/>
    <lineage>
        <taxon>Bacteria</taxon>
        <taxon>Bacillati</taxon>
        <taxon>Bacillota</taxon>
        <taxon>Erysipelotrichia</taxon>
        <taxon>Erysipelotrichales</taxon>
        <taxon>Erysipelotrichaceae</taxon>
        <taxon>Erysipelothrix</taxon>
    </lineage>
</organism>
<comment type="subcellular location">
    <subcellularLocation>
        <location evidence="6">Cytoplasm</location>
    </subcellularLocation>
</comment>
<dbReference type="PANTHER" id="PTHR30562:SF1">
    <property type="entry name" value="UVRABC SYSTEM PROTEIN C"/>
    <property type="match status" value="1"/>
</dbReference>
<dbReference type="Pfam" id="PF22920">
    <property type="entry name" value="UvrC_RNaseH"/>
    <property type="match status" value="1"/>
</dbReference>
<evidence type="ECO:0000313" key="9">
    <source>
        <dbReference type="EMBL" id="AMC93865.1"/>
    </source>
</evidence>
<dbReference type="InterPro" id="IPR038476">
    <property type="entry name" value="UvrC_RNase_H_dom_sf"/>
</dbReference>
<keyword evidence="5 6" id="KW-0234">DNA repair</keyword>
<dbReference type="PROSITE" id="PS50165">
    <property type="entry name" value="UVRC"/>
    <property type="match status" value="1"/>
</dbReference>
<evidence type="ECO:0000259" key="7">
    <source>
        <dbReference type="PROSITE" id="PS50164"/>
    </source>
</evidence>
<evidence type="ECO:0000256" key="1">
    <source>
        <dbReference type="ARBA" id="ARBA00022490"/>
    </source>
</evidence>
<dbReference type="PROSITE" id="PS50164">
    <property type="entry name" value="GIY_YIG"/>
    <property type="match status" value="1"/>
</dbReference>
<dbReference type="Pfam" id="PF01541">
    <property type="entry name" value="GIY-YIG"/>
    <property type="match status" value="1"/>
</dbReference>
<keyword evidence="2 6" id="KW-0227">DNA damage</keyword>
<dbReference type="SMART" id="SM00465">
    <property type="entry name" value="GIYc"/>
    <property type="match status" value="1"/>
</dbReference>
<keyword evidence="6" id="KW-0742">SOS response</keyword>
<dbReference type="STRING" id="1514105.AOC36_07670"/>
<keyword evidence="4 6" id="KW-0267">Excision nuclease</keyword>
<dbReference type="Gene3D" id="3.40.1440.10">
    <property type="entry name" value="GIY-YIG endonuclease"/>
    <property type="match status" value="1"/>
</dbReference>
<dbReference type="InterPro" id="IPR047296">
    <property type="entry name" value="GIY-YIG_UvrC_Cho"/>
</dbReference>
<evidence type="ECO:0000259" key="8">
    <source>
        <dbReference type="PROSITE" id="PS50165"/>
    </source>
</evidence>
<comment type="subunit">
    <text evidence="6">Interacts with UvrB in an incision complex.</text>
</comment>
<dbReference type="FunFam" id="3.40.1440.10:FF:000001">
    <property type="entry name" value="UvrABC system protein C"/>
    <property type="match status" value="1"/>
</dbReference>
<dbReference type="InterPro" id="IPR050066">
    <property type="entry name" value="UvrABC_protein_C"/>
</dbReference>
<gene>
    <name evidence="6" type="primary">uvrC</name>
    <name evidence="9" type="ORF">AOC36_07670</name>
</gene>
<dbReference type="EMBL" id="CP013213">
    <property type="protein sequence ID" value="AMC93865.1"/>
    <property type="molecule type" value="Genomic_DNA"/>
</dbReference>
<dbReference type="InterPro" id="IPR000305">
    <property type="entry name" value="GIY-YIG_endonuc"/>
</dbReference>
<name>A0A0X8H0J4_9FIRM</name>
<dbReference type="HAMAP" id="MF_00203">
    <property type="entry name" value="UvrC"/>
    <property type="match status" value="1"/>
</dbReference>
<comment type="similarity">
    <text evidence="6">Belongs to the UvrC family.</text>
</comment>
<dbReference type="KEGG" id="erl:AOC36_07670"/>
<dbReference type="CDD" id="cd10434">
    <property type="entry name" value="GIY-YIG_UvrC_Cho"/>
    <property type="match status" value="1"/>
</dbReference>
<evidence type="ECO:0000256" key="6">
    <source>
        <dbReference type="HAMAP-Rule" id="MF_00203"/>
    </source>
</evidence>
<keyword evidence="1 6" id="KW-0963">Cytoplasm</keyword>
<dbReference type="GO" id="GO:0003677">
    <property type="term" value="F:DNA binding"/>
    <property type="evidence" value="ECO:0007669"/>
    <property type="project" value="UniProtKB-UniRule"/>
</dbReference>
<dbReference type="PANTHER" id="PTHR30562">
    <property type="entry name" value="UVRC/OXIDOREDUCTASE"/>
    <property type="match status" value="1"/>
</dbReference>
<dbReference type="InterPro" id="IPR035901">
    <property type="entry name" value="GIY-YIG_endonuc_sf"/>
</dbReference>
<dbReference type="InterPro" id="IPR010994">
    <property type="entry name" value="RuvA_2-like"/>
</dbReference>
<evidence type="ECO:0000256" key="5">
    <source>
        <dbReference type="ARBA" id="ARBA00023204"/>
    </source>
</evidence>
<keyword evidence="10" id="KW-1185">Reference proteome</keyword>
<keyword evidence="3 6" id="KW-0228">DNA excision</keyword>
<feature type="domain" description="GIY-YIG" evidence="7">
    <location>
        <begin position="14"/>
        <end position="91"/>
    </location>
</feature>
<dbReference type="GO" id="GO:0006289">
    <property type="term" value="P:nucleotide-excision repair"/>
    <property type="evidence" value="ECO:0007669"/>
    <property type="project" value="UniProtKB-UniRule"/>
</dbReference>
<dbReference type="SUPFAM" id="SSF47781">
    <property type="entry name" value="RuvA domain 2-like"/>
    <property type="match status" value="1"/>
</dbReference>
<evidence type="ECO:0000313" key="10">
    <source>
        <dbReference type="Proteomes" id="UP000063781"/>
    </source>
</evidence>
<dbReference type="GO" id="GO:0009432">
    <property type="term" value="P:SOS response"/>
    <property type="evidence" value="ECO:0007669"/>
    <property type="project" value="UniProtKB-UniRule"/>
</dbReference>
<dbReference type="GO" id="GO:0009380">
    <property type="term" value="C:excinuclease repair complex"/>
    <property type="evidence" value="ECO:0007669"/>
    <property type="project" value="InterPro"/>
</dbReference>
<dbReference type="SUPFAM" id="SSF82771">
    <property type="entry name" value="GIY-YIG endonuclease"/>
    <property type="match status" value="1"/>
</dbReference>
<dbReference type="InterPro" id="IPR004791">
    <property type="entry name" value="UvrC"/>
</dbReference>
<feature type="domain" description="UvrC family homology region profile" evidence="8">
    <location>
        <begin position="243"/>
        <end position="459"/>
    </location>
</feature>
<dbReference type="InterPro" id="IPR001162">
    <property type="entry name" value="UvrC_RNase_H_dom"/>
</dbReference>
<dbReference type="Proteomes" id="UP000063781">
    <property type="component" value="Chromosome"/>
</dbReference>
<proteinExistence type="inferred from homology"/>
<dbReference type="GO" id="GO:0005737">
    <property type="term" value="C:cytoplasm"/>
    <property type="evidence" value="ECO:0007669"/>
    <property type="project" value="UniProtKB-SubCell"/>
</dbReference>
<dbReference type="SUPFAM" id="SSF46600">
    <property type="entry name" value="C-terminal UvrC-binding domain of UvrB"/>
    <property type="match status" value="1"/>
</dbReference>
<protein>
    <recommendedName>
        <fullName evidence="6">UvrABC system protein C</fullName>
        <shortName evidence="6">Protein UvrC</shortName>
    </recommendedName>
    <alternativeName>
        <fullName evidence="6">Excinuclease ABC subunit C</fullName>
    </alternativeName>
</protein>
<dbReference type="OrthoDB" id="9804933at2"/>
<sequence length="583" mass="66863">MKLTLKEKLSVLPPEPGCYQMKDKHGTIIYVGKAKNLKNRVSSYFTGAHDHKTTRLVSEIEDFDILVTKTEKESLILEINLIKEHRPKFNIIFIDDKSYPYLKLNRTGIPVVSVSRDRKQNPKFMYFGPYPNATAARKMSELLSETLPSDAGFVPNKQKIYTTLNHTEAVWSEAEIDAWRQNLVKVLQGNDKGFRDALVEKMMHASETLNFEVASHYKEKLEALDYISDRQQVQFSIRESFDMFSYAVHRGYLAIVGLFVRSGRLLEKTMALEATLEDPEDALLSFISQFYERQPKPKHVYVPNIVDAQSLEELLGIKVSHPQRGNKRQLLDIGKRNAEIQLESQFEVLQSRQEHLESALVELQHTLNLNQPIRRVEIFDNSHISGSFAVSACVVYDDGEPNRKLYRRYKLSTGSDDLASMREVIYRRYFRILKEQTQFPDLIIVDGGFNQVKSAQEVLDDLGLTIPLCGLVKDDRHRTRGIMDCDGQEKSVSLSSALFNLLTQMQDEVHRYVITYHRLLRKKKMTASILDEVEGLGSVGKKQLYAKFGSLKNMRQASIEELSAVVSTSVAQNIYELLHLEME</sequence>